<accession>A0ABR7IDQ7</accession>
<dbReference type="Proteomes" id="UP000649826">
    <property type="component" value="Unassembled WGS sequence"/>
</dbReference>
<evidence type="ECO:0000313" key="3">
    <source>
        <dbReference type="Proteomes" id="UP000649826"/>
    </source>
</evidence>
<dbReference type="RefSeq" id="WP_186993866.1">
    <property type="nucleotide sequence ID" value="NZ_JACOQG010000001.1"/>
</dbReference>
<proteinExistence type="predicted"/>
<keyword evidence="1" id="KW-0472">Membrane</keyword>
<dbReference type="Pfam" id="PF07963">
    <property type="entry name" value="N_methyl"/>
    <property type="match status" value="1"/>
</dbReference>
<name>A0ABR7IDQ7_9FIRM</name>
<keyword evidence="1" id="KW-0812">Transmembrane</keyword>
<dbReference type="InterPro" id="IPR012902">
    <property type="entry name" value="N_methyl_site"/>
</dbReference>
<dbReference type="SUPFAM" id="SSF54523">
    <property type="entry name" value="Pili subunits"/>
    <property type="match status" value="1"/>
</dbReference>
<evidence type="ECO:0000256" key="1">
    <source>
        <dbReference type="SAM" id="Phobius"/>
    </source>
</evidence>
<dbReference type="EMBL" id="JACOQG010000001">
    <property type="protein sequence ID" value="MBC5778086.1"/>
    <property type="molecule type" value="Genomic_DNA"/>
</dbReference>
<protein>
    <submittedName>
        <fullName evidence="2">Type II secretion system protein</fullName>
    </submittedName>
</protein>
<evidence type="ECO:0000313" key="2">
    <source>
        <dbReference type="EMBL" id="MBC5778086.1"/>
    </source>
</evidence>
<organism evidence="2 3">
    <name type="scientific">Blautia difficilis</name>
    <dbReference type="NCBI Taxonomy" id="2763027"/>
    <lineage>
        <taxon>Bacteria</taxon>
        <taxon>Bacillati</taxon>
        <taxon>Bacillota</taxon>
        <taxon>Clostridia</taxon>
        <taxon>Lachnospirales</taxon>
        <taxon>Lachnospiraceae</taxon>
        <taxon>Blautia</taxon>
    </lineage>
</organism>
<reference evidence="2 3" key="1">
    <citation type="submission" date="2020-08" db="EMBL/GenBank/DDBJ databases">
        <title>Genome public.</title>
        <authorList>
            <person name="Liu C."/>
            <person name="Sun Q."/>
        </authorList>
    </citation>
    <scope>NUCLEOTIDE SEQUENCE [LARGE SCALE GENOMIC DNA]</scope>
    <source>
        <strain evidence="2 3">M29</strain>
    </source>
</reference>
<sequence length="273" mass="29933">MGYKRRGNEGFTLVELIVVISILAVLIGILSPAYTKYVERSREATDLANAKSAYSELMITVAEKDDEVPAPIIFDLKQKVSDWQSPLPISVGGAAYNGTATANWSGTPGSNGFCVVSYDKSKGVTFRWTDTAPCKGSLDSGENDKFNAYQTLTKAHSNCNTGAMQTSEAFFSDQKFTVNGYNVTARIYYADSAAFKDALKSYTPKPVSYWDSPFNKLQAGGYPTETKDGFAYYTYGPNGSIKEFTYVNTTHVYRSYDGGSTWYDITPPSSPKP</sequence>
<dbReference type="NCBIfam" id="TIGR02532">
    <property type="entry name" value="IV_pilin_GFxxxE"/>
    <property type="match status" value="1"/>
</dbReference>
<keyword evidence="3" id="KW-1185">Reference proteome</keyword>
<dbReference type="PROSITE" id="PS00409">
    <property type="entry name" value="PROKAR_NTER_METHYL"/>
    <property type="match status" value="1"/>
</dbReference>
<feature type="transmembrane region" description="Helical" evidence="1">
    <location>
        <begin position="12"/>
        <end position="34"/>
    </location>
</feature>
<gene>
    <name evidence="2" type="ORF">H8Z82_00075</name>
</gene>
<comment type="caution">
    <text evidence="2">The sequence shown here is derived from an EMBL/GenBank/DDBJ whole genome shotgun (WGS) entry which is preliminary data.</text>
</comment>
<keyword evidence="1" id="KW-1133">Transmembrane helix</keyword>
<dbReference type="Gene3D" id="3.30.700.10">
    <property type="entry name" value="Glycoprotein, Type 4 Pilin"/>
    <property type="match status" value="1"/>
</dbReference>
<dbReference type="InterPro" id="IPR045584">
    <property type="entry name" value="Pilin-like"/>
</dbReference>